<proteinExistence type="predicted"/>
<dbReference type="AlphaFoldDB" id="A0A0G0Y486"/>
<organism evidence="2 3">
    <name type="scientific">Candidatus Curtissbacteria bacterium GW2011_GWA2_41_24</name>
    <dbReference type="NCBI Taxonomy" id="1618411"/>
    <lineage>
        <taxon>Bacteria</taxon>
        <taxon>Candidatus Curtissiibacteriota</taxon>
    </lineage>
</organism>
<evidence type="ECO:0000313" key="3">
    <source>
        <dbReference type="Proteomes" id="UP000034493"/>
    </source>
</evidence>
<accession>A0A0G0Y486</accession>
<name>A0A0G0Y486_9BACT</name>
<dbReference type="EMBL" id="LCBC01000008">
    <property type="protein sequence ID" value="KKS04266.1"/>
    <property type="molecule type" value="Genomic_DNA"/>
</dbReference>
<feature type="transmembrane region" description="Helical" evidence="1">
    <location>
        <begin position="35"/>
        <end position="53"/>
    </location>
</feature>
<sequence>MKDNIKKNDMSKNVLVLAMKVIEYLKIEGKFEKNLVKINLLFIIIFLNLWDFVISREVLNGMVLGILMFGPAAFLWLVRTMRATVLVTLISIFEFAMILIFVLEGFELGGTATTLKSVFWIPYLLMAAINGFWGLKIYSEARERKAKI</sequence>
<feature type="transmembrane region" description="Helical" evidence="1">
    <location>
        <begin position="59"/>
        <end position="78"/>
    </location>
</feature>
<gene>
    <name evidence="2" type="ORF">UU56_C0008G0073</name>
</gene>
<comment type="caution">
    <text evidence="2">The sequence shown here is derived from an EMBL/GenBank/DDBJ whole genome shotgun (WGS) entry which is preliminary data.</text>
</comment>
<evidence type="ECO:0000256" key="1">
    <source>
        <dbReference type="SAM" id="Phobius"/>
    </source>
</evidence>
<feature type="transmembrane region" description="Helical" evidence="1">
    <location>
        <begin position="118"/>
        <end position="138"/>
    </location>
</feature>
<keyword evidence="1" id="KW-1133">Transmembrane helix</keyword>
<evidence type="ECO:0000313" key="2">
    <source>
        <dbReference type="EMBL" id="KKS04266.1"/>
    </source>
</evidence>
<keyword evidence="1" id="KW-0472">Membrane</keyword>
<protein>
    <submittedName>
        <fullName evidence="2">Uncharacterized protein</fullName>
    </submittedName>
</protein>
<dbReference type="Proteomes" id="UP000034493">
    <property type="component" value="Unassembled WGS sequence"/>
</dbReference>
<keyword evidence="1" id="KW-0812">Transmembrane</keyword>
<reference evidence="2 3" key="1">
    <citation type="journal article" date="2015" name="Nature">
        <title>rRNA introns, odd ribosomes, and small enigmatic genomes across a large radiation of phyla.</title>
        <authorList>
            <person name="Brown C.T."/>
            <person name="Hug L.A."/>
            <person name="Thomas B.C."/>
            <person name="Sharon I."/>
            <person name="Castelle C.J."/>
            <person name="Singh A."/>
            <person name="Wilkins M.J."/>
            <person name="Williams K.H."/>
            <person name="Banfield J.F."/>
        </authorList>
    </citation>
    <scope>NUCLEOTIDE SEQUENCE [LARGE SCALE GENOMIC DNA]</scope>
</reference>
<feature type="transmembrane region" description="Helical" evidence="1">
    <location>
        <begin position="85"/>
        <end position="106"/>
    </location>
</feature>